<keyword evidence="3 5" id="KW-1133">Transmembrane helix</keyword>
<evidence type="ECO:0000256" key="4">
    <source>
        <dbReference type="ARBA" id="ARBA00023136"/>
    </source>
</evidence>
<keyword evidence="8" id="KW-1185">Reference proteome</keyword>
<keyword evidence="2 5" id="KW-0812">Transmembrane</keyword>
<dbReference type="SMART" id="SM00724">
    <property type="entry name" value="TLC"/>
    <property type="match status" value="1"/>
</dbReference>
<dbReference type="Proteomes" id="UP000594342">
    <property type="component" value="Unassembled WGS sequence"/>
</dbReference>
<comment type="caution">
    <text evidence="7">The sequence shown here is derived from an EMBL/GenBank/DDBJ whole genome shotgun (WGS) entry which is preliminary data.</text>
</comment>
<feature type="transmembrane region" description="Helical" evidence="5">
    <location>
        <begin position="7"/>
        <end position="27"/>
    </location>
</feature>
<evidence type="ECO:0000259" key="6">
    <source>
        <dbReference type="PROSITE" id="PS50922"/>
    </source>
</evidence>
<evidence type="ECO:0000256" key="2">
    <source>
        <dbReference type="ARBA" id="ARBA00022692"/>
    </source>
</evidence>
<evidence type="ECO:0000313" key="7">
    <source>
        <dbReference type="EMBL" id="VBB18343.1"/>
    </source>
</evidence>
<dbReference type="GO" id="GO:0016020">
    <property type="term" value="C:membrane"/>
    <property type="evidence" value="ECO:0007669"/>
    <property type="project" value="UniProtKB-SubCell"/>
</dbReference>
<comment type="subcellular location">
    <subcellularLocation>
        <location evidence="1">Membrane</location>
        <topology evidence="1">Multi-pass membrane protein</topology>
    </subcellularLocation>
</comment>
<protein>
    <recommendedName>
        <fullName evidence="6">TLC domain-containing protein</fullName>
    </recommendedName>
</protein>
<accession>A0A5K0UA73</accession>
<evidence type="ECO:0000256" key="5">
    <source>
        <dbReference type="SAM" id="Phobius"/>
    </source>
</evidence>
<keyword evidence="4 5" id="KW-0472">Membrane</keyword>
<dbReference type="InterPro" id="IPR050846">
    <property type="entry name" value="TLCD"/>
</dbReference>
<dbReference type="Pfam" id="PF03798">
    <property type="entry name" value="TRAM_LAG1_CLN8"/>
    <property type="match status" value="1"/>
</dbReference>
<dbReference type="InterPro" id="IPR006634">
    <property type="entry name" value="TLC-dom"/>
</dbReference>
<evidence type="ECO:0000256" key="3">
    <source>
        <dbReference type="ARBA" id="ARBA00022989"/>
    </source>
</evidence>
<gene>
    <name evidence="7" type="ORF">YASMINEVIRUS_806</name>
</gene>
<dbReference type="GO" id="GO:0055088">
    <property type="term" value="P:lipid homeostasis"/>
    <property type="evidence" value="ECO:0007669"/>
    <property type="project" value="TreeGrafter"/>
</dbReference>
<feature type="transmembrane region" description="Helical" evidence="5">
    <location>
        <begin position="130"/>
        <end position="149"/>
    </location>
</feature>
<reference evidence="7 8" key="1">
    <citation type="submission" date="2018-10" db="EMBL/GenBank/DDBJ databases">
        <authorList>
            <consortium name="IHU Genomes"/>
        </authorList>
    </citation>
    <scope>NUCLEOTIDE SEQUENCE [LARGE SCALE GENOMIC DNA]</scope>
    <source>
        <strain evidence="7 8">A1</strain>
    </source>
</reference>
<evidence type="ECO:0000256" key="1">
    <source>
        <dbReference type="ARBA" id="ARBA00004141"/>
    </source>
</evidence>
<feature type="transmembrane region" description="Helical" evidence="5">
    <location>
        <begin position="76"/>
        <end position="94"/>
    </location>
</feature>
<feature type="domain" description="TLC" evidence="6">
    <location>
        <begin position="2"/>
        <end position="200"/>
    </location>
</feature>
<sequence length="215" mass="24938">MSKTALMLHDVVSLVHSIFTSVVSLRFTSRYLFSPVDTQIDNTDVSLLQYCFYSSVCYFFFSTIMLVFVEPKSSKTPPVLLHHFLAYAWVVSGLHFKRYLAFYGMMYVMEISTVVLCLRGILRNLGVKKFSFFVDLTFFTTFVLCRYTTPLFGYFNMCAKLMKDQTDPVVWMAVLGLTTSICLNSMWLYEMCHMIKRSFGRDMNHTSGKNNLKNE</sequence>
<name>A0A5K0UA73_9VIRU</name>
<evidence type="ECO:0000313" key="8">
    <source>
        <dbReference type="Proteomes" id="UP000594342"/>
    </source>
</evidence>
<dbReference type="PANTHER" id="PTHR13439">
    <property type="entry name" value="CT120 PROTEIN"/>
    <property type="match status" value="1"/>
</dbReference>
<organism evidence="7 8">
    <name type="scientific">Yasminevirus sp. GU-2018</name>
    <dbReference type="NCBI Taxonomy" id="2420051"/>
    <lineage>
        <taxon>Viruses</taxon>
        <taxon>Varidnaviria</taxon>
        <taxon>Bamfordvirae</taxon>
        <taxon>Nucleocytoviricota</taxon>
        <taxon>Megaviricetes</taxon>
        <taxon>Imitervirales</taxon>
        <taxon>Mimiviridae</taxon>
        <taxon>Klosneuvirinae</taxon>
        <taxon>Yasminevirus</taxon>
        <taxon>Yasminevirus saudimassiliense</taxon>
    </lineage>
</organism>
<dbReference type="PROSITE" id="PS50922">
    <property type="entry name" value="TLC"/>
    <property type="match status" value="1"/>
</dbReference>
<proteinExistence type="predicted"/>
<feature type="transmembrane region" description="Helical" evidence="5">
    <location>
        <begin position="47"/>
        <end position="69"/>
    </location>
</feature>
<feature type="transmembrane region" description="Helical" evidence="5">
    <location>
        <begin position="169"/>
        <end position="189"/>
    </location>
</feature>
<dbReference type="EMBL" id="UPSH01000001">
    <property type="protein sequence ID" value="VBB18343.1"/>
    <property type="molecule type" value="Genomic_DNA"/>
</dbReference>